<gene>
    <name evidence="4" type="ORF">N2K84_15960</name>
</gene>
<feature type="domain" description="Glycosyl hydrolase-like 10" evidence="3">
    <location>
        <begin position="26"/>
        <end position="341"/>
    </location>
</feature>
<organism evidence="4 5">
    <name type="scientific">Gaoshiqia sediminis</name>
    <dbReference type="NCBI Taxonomy" id="2986998"/>
    <lineage>
        <taxon>Bacteria</taxon>
        <taxon>Pseudomonadati</taxon>
        <taxon>Bacteroidota</taxon>
        <taxon>Bacteroidia</taxon>
        <taxon>Marinilabiliales</taxon>
        <taxon>Prolixibacteraceae</taxon>
        <taxon>Gaoshiqia</taxon>
    </lineage>
</organism>
<reference evidence="4" key="1">
    <citation type="submission" date="2022-10" db="EMBL/GenBank/DDBJ databases">
        <title>Gaoshiqiia sediminis gen. nov., sp. nov., isolated from coastal sediment.</title>
        <authorList>
            <person name="Yu W.X."/>
            <person name="Mu D.S."/>
            <person name="Du J.Z."/>
            <person name="Liang Y.Q."/>
        </authorList>
    </citation>
    <scope>NUCLEOTIDE SEQUENCE</scope>
    <source>
        <strain evidence="4">A06</strain>
    </source>
</reference>
<dbReference type="InterPro" id="IPR052177">
    <property type="entry name" value="Divisome_Glycosyl_Hydrolase"/>
</dbReference>
<name>A0AA41YAA8_9BACT</name>
<feature type="signal peptide" evidence="2">
    <location>
        <begin position="1"/>
        <end position="18"/>
    </location>
</feature>
<evidence type="ECO:0000313" key="4">
    <source>
        <dbReference type="EMBL" id="MCW0484237.1"/>
    </source>
</evidence>
<dbReference type="PANTHER" id="PTHR43405:SF1">
    <property type="entry name" value="GLYCOSYL HYDROLASE DIGH"/>
    <property type="match status" value="1"/>
</dbReference>
<dbReference type="RefSeq" id="WP_282592830.1">
    <property type="nucleotide sequence ID" value="NZ_JAPAAF010000031.1"/>
</dbReference>
<proteinExistence type="predicted"/>
<dbReference type="InterPro" id="IPR017853">
    <property type="entry name" value="GH"/>
</dbReference>
<dbReference type="PROSITE" id="PS51257">
    <property type="entry name" value="PROKAR_LIPOPROTEIN"/>
    <property type="match status" value="1"/>
</dbReference>
<dbReference type="Proteomes" id="UP001163821">
    <property type="component" value="Unassembled WGS sequence"/>
</dbReference>
<keyword evidence="5" id="KW-1185">Reference proteome</keyword>
<evidence type="ECO:0000256" key="1">
    <source>
        <dbReference type="ARBA" id="ARBA00022729"/>
    </source>
</evidence>
<comment type="caution">
    <text evidence="4">The sequence shown here is derived from an EMBL/GenBank/DDBJ whole genome shotgun (WGS) entry which is preliminary data.</text>
</comment>
<dbReference type="AlphaFoldDB" id="A0AA41YAA8"/>
<protein>
    <submittedName>
        <fullName evidence="4">Family 10 glycosylhydrolase</fullName>
    </submittedName>
</protein>
<evidence type="ECO:0000256" key="2">
    <source>
        <dbReference type="SAM" id="SignalP"/>
    </source>
</evidence>
<dbReference type="EMBL" id="JAPAAF010000031">
    <property type="protein sequence ID" value="MCW0484237.1"/>
    <property type="molecule type" value="Genomic_DNA"/>
</dbReference>
<sequence>MRTLFMLLSMFLMGCLSAQEVPPKFEFRAAWVATVNNIDWPSKPGLSAAEQQQEAIDMLDLLKKHGMNAVIFQVRPASDAIYASKLEPWSRYLTGTPGKHPGYDPLQFWIDECHKRNMELHAWFNPFRVAQRVDEPLASNHIAFQHPEWIIAYGGKLYFNPALPETRQYIAEVVKDVVIRYDVDAIHFDDYFYPYPVAGEPFPDLITFNQTPRGFGPDQLNDWRRDNVDQTIQLLSKTIKETKPWVKFGISPFGVWRNQADDPRGSMTMAGNTNFDHLYADILKWQEKEWIDYATPQLYWQIGHPAVDFELLCNWWNENRNGRALYIGHALYKSESNSAIEAWRQADQLPRQIELTRQIKGIEGSAFYSAKHFNRDLMGFQDSLQQRLYKYPAIVPPMSWIDNKTPVQPQKFKKSGRKLKWKTREPSSETDKTDRFILYRNKVGEKFDPNDPRFILLITRSSSIRLEKGQGKKEKFEFRVSALDRLNNESKLTKPVTLKW</sequence>
<dbReference type="Pfam" id="PF02638">
    <property type="entry name" value="GHL10"/>
    <property type="match status" value="1"/>
</dbReference>
<feature type="chain" id="PRO_5041291176" evidence="2">
    <location>
        <begin position="19"/>
        <end position="500"/>
    </location>
</feature>
<dbReference type="SUPFAM" id="SSF51445">
    <property type="entry name" value="(Trans)glycosidases"/>
    <property type="match status" value="1"/>
</dbReference>
<dbReference type="PANTHER" id="PTHR43405">
    <property type="entry name" value="GLYCOSYL HYDROLASE DIGH"/>
    <property type="match status" value="1"/>
</dbReference>
<accession>A0AA41YAA8</accession>
<dbReference type="InterPro" id="IPR003790">
    <property type="entry name" value="GHL10"/>
</dbReference>
<evidence type="ECO:0000313" key="5">
    <source>
        <dbReference type="Proteomes" id="UP001163821"/>
    </source>
</evidence>
<keyword evidence="1 2" id="KW-0732">Signal</keyword>
<dbReference type="Gene3D" id="3.20.20.80">
    <property type="entry name" value="Glycosidases"/>
    <property type="match status" value="1"/>
</dbReference>
<evidence type="ECO:0000259" key="3">
    <source>
        <dbReference type="Pfam" id="PF02638"/>
    </source>
</evidence>